<dbReference type="Pfam" id="PF00171">
    <property type="entry name" value="Aldedh"/>
    <property type="match status" value="1"/>
</dbReference>
<evidence type="ECO:0000313" key="6">
    <source>
        <dbReference type="EMBL" id="TSH99222.1"/>
    </source>
</evidence>
<keyword evidence="7" id="KW-1185">Reference proteome</keyword>
<name>A0A556B232_9BURK</name>
<dbReference type="Gene3D" id="3.40.605.10">
    <property type="entry name" value="Aldehyde Dehydrogenase, Chain A, domain 1"/>
    <property type="match status" value="1"/>
</dbReference>
<evidence type="ECO:0000256" key="4">
    <source>
        <dbReference type="RuleBase" id="RU003345"/>
    </source>
</evidence>
<dbReference type="PANTHER" id="PTHR42804">
    <property type="entry name" value="ALDEHYDE DEHYDROGENASE"/>
    <property type="match status" value="1"/>
</dbReference>
<dbReference type="EMBL" id="VLTJ01000001">
    <property type="protein sequence ID" value="TSH99222.1"/>
    <property type="molecule type" value="Genomic_DNA"/>
</dbReference>
<organism evidence="6 7">
    <name type="scientific">Verticiella sediminum</name>
    <dbReference type="NCBI Taxonomy" id="1247510"/>
    <lineage>
        <taxon>Bacteria</taxon>
        <taxon>Pseudomonadati</taxon>
        <taxon>Pseudomonadota</taxon>
        <taxon>Betaproteobacteria</taxon>
        <taxon>Burkholderiales</taxon>
        <taxon>Alcaligenaceae</taxon>
        <taxon>Verticiella</taxon>
    </lineage>
</organism>
<comment type="caution">
    <text evidence="6">The sequence shown here is derived from an EMBL/GenBank/DDBJ whole genome shotgun (WGS) entry which is preliminary data.</text>
</comment>
<evidence type="ECO:0000256" key="1">
    <source>
        <dbReference type="ARBA" id="ARBA00009986"/>
    </source>
</evidence>
<evidence type="ECO:0000256" key="3">
    <source>
        <dbReference type="PROSITE-ProRule" id="PRU10007"/>
    </source>
</evidence>
<dbReference type="PROSITE" id="PS00687">
    <property type="entry name" value="ALDEHYDE_DEHYDR_GLU"/>
    <property type="match status" value="1"/>
</dbReference>
<gene>
    <name evidence="6" type="ORF">FOZ76_00365</name>
</gene>
<reference evidence="6 7" key="1">
    <citation type="submission" date="2019-07" db="EMBL/GenBank/DDBJ databases">
        <title>Qingshengfaniella alkalisoli gen. nov., sp. nov., isolated from saline soil.</title>
        <authorList>
            <person name="Xu L."/>
            <person name="Huang X.-X."/>
            <person name="Sun J.-Q."/>
        </authorList>
    </citation>
    <scope>NUCLEOTIDE SEQUENCE [LARGE SCALE GENOMIC DNA]</scope>
    <source>
        <strain evidence="6 7">DSM 27279</strain>
    </source>
</reference>
<feature type="active site" evidence="3">
    <location>
        <position position="247"/>
    </location>
</feature>
<dbReference type="FunFam" id="3.40.605.10:FF:000007">
    <property type="entry name" value="NAD/NADP-dependent betaine aldehyde dehydrogenase"/>
    <property type="match status" value="1"/>
</dbReference>
<evidence type="ECO:0000313" key="7">
    <source>
        <dbReference type="Proteomes" id="UP000318405"/>
    </source>
</evidence>
<dbReference type="PANTHER" id="PTHR42804:SF1">
    <property type="entry name" value="ALDEHYDE DEHYDROGENASE-RELATED"/>
    <property type="match status" value="1"/>
</dbReference>
<evidence type="ECO:0000259" key="5">
    <source>
        <dbReference type="Pfam" id="PF00171"/>
    </source>
</evidence>
<dbReference type="Proteomes" id="UP000318405">
    <property type="component" value="Unassembled WGS sequence"/>
</dbReference>
<dbReference type="InterPro" id="IPR029510">
    <property type="entry name" value="Ald_DH_CS_GLU"/>
</dbReference>
<dbReference type="OrthoDB" id="6187633at2"/>
<dbReference type="FunFam" id="3.40.309.10:FF:000009">
    <property type="entry name" value="Aldehyde dehydrogenase A"/>
    <property type="match status" value="1"/>
</dbReference>
<accession>A0A556B232</accession>
<dbReference type="InterPro" id="IPR016161">
    <property type="entry name" value="Ald_DH/histidinol_DH"/>
</dbReference>
<dbReference type="InterPro" id="IPR015590">
    <property type="entry name" value="Aldehyde_DH_dom"/>
</dbReference>
<dbReference type="RefSeq" id="WP_143946131.1">
    <property type="nucleotide sequence ID" value="NZ_BAABMB010000001.1"/>
</dbReference>
<proteinExistence type="inferred from homology"/>
<dbReference type="FunFam" id="3.40.605.10:FF:000026">
    <property type="entry name" value="Aldehyde dehydrogenase, putative"/>
    <property type="match status" value="1"/>
</dbReference>
<dbReference type="Gene3D" id="3.40.309.10">
    <property type="entry name" value="Aldehyde Dehydrogenase, Chain A, domain 2"/>
    <property type="match status" value="1"/>
</dbReference>
<dbReference type="InterPro" id="IPR016163">
    <property type="entry name" value="Ald_DH_C"/>
</dbReference>
<dbReference type="GO" id="GO:0016620">
    <property type="term" value="F:oxidoreductase activity, acting on the aldehyde or oxo group of donors, NAD or NADP as acceptor"/>
    <property type="evidence" value="ECO:0007669"/>
    <property type="project" value="InterPro"/>
</dbReference>
<keyword evidence="2 4" id="KW-0560">Oxidoreductase</keyword>
<protein>
    <submittedName>
        <fullName evidence="6">Aldehyde dehydrogenase family protein</fullName>
    </submittedName>
</protein>
<evidence type="ECO:0000256" key="2">
    <source>
        <dbReference type="ARBA" id="ARBA00023002"/>
    </source>
</evidence>
<sequence>MREDTQFFIDGKWVDADADAKRLAVINPATGEEAGSVRQAGEADVNRAIEAARRAFRGFSRTLLHERLELLDEICVEYEKRMGDLADAITEEMGAPHKKVAVAQQVPIGIAHLKTARRIAADFPFEEHLGRTLIVKEPVGVCALITPWNWPLNQITCKVAPALVTGCTMVLKPSELAPFSARIFAEILEHSGVPAGVFNMVHGDGAIVGPWMSSHPQVDMVSLTGSARAGASVSKNAADSIKVVSLELGGKSANVILPGADLKRAVAHGVVAMMNNTGQSCNAPSRMLVPAERIDEVEAIAVAALERVTVGDPRDEATTVGPIANARQYERVQTLIQKGIDEGAKLLAGGTGRPEGIERGYFARPTIFSRANNRMTIAQEEIFGPVLTIIPYRDVDEAIDIANDTTYGLSGYVYGETLDQAREVARQLRTGMVHLNGAPGDPSAPFGGYKQSGVGREWGEYGIEEFLETKAIMGSQSA</sequence>
<feature type="domain" description="Aldehyde dehydrogenase" evidence="5">
    <location>
        <begin position="13"/>
        <end position="472"/>
    </location>
</feature>
<dbReference type="CDD" id="cd07138">
    <property type="entry name" value="ALDH_CddD_SSP0762"/>
    <property type="match status" value="1"/>
</dbReference>
<dbReference type="AlphaFoldDB" id="A0A556B232"/>
<comment type="similarity">
    <text evidence="1 4">Belongs to the aldehyde dehydrogenase family.</text>
</comment>
<dbReference type="SUPFAM" id="SSF53720">
    <property type="entry name" value="ALDH-like"/>
    <property type="match status" value="1"/>
</dbReference>
<dbReference type="InterPro" id="IPR016162">
    <property type="entry name" value="Ald_DH_N"/>
</dbReference>